<reference evidence="1" key="1">
    <citation type="submission" date="2010-10" db="EMBL/GenBank/DDBJ databases">
        <title>Complete sequence of chromosome of Geobacillus sp. Y4.1MC1.</title>
        <authorList>
            <consortium name="US DOE Joint Genome Institute"/>
            <person name="Lucas S."/>
            <person name="Copeland A."/>
            <person name="Lapidus A."/>
            <person name="Cheng J.-F."/>
            <person name="Bruce D."/>
            <person name="Goodwin L."/>
            <person name="Pitluck S."/>
            <person name="Chertkov O."/>
            <person name="Zhang X."/>
            <person name="Detter J.C."/>
            <person name="Han C."/>
            <person name="Tapia R."/>
            <person name="Land M."/>
            <person name="Hauser L."/>
            <person name="Jeffries C."/>
            <person name="Kyrpides N."/>
            <person name="Ivanova N."/>
            <person name="Ovchinnikova G."/>
            <person name="Brumm P."/>
            <person name="Mead D."/>
            <person name="Woyke T."/>
        </authorList>
    </citation>
    <scope>NUCLEOTIDE SEQUENCE [LARGE SCALE GENOMIC DNA]</scope>
    <source>
        <strain evidence="1">Y4.1MC1</strain>
    </source>
</reference>
<dbReference type="AlphaFoldDB" id="A0A7U3YDX9"/>
<gene>
    <name evidence="1" type="ORF">GY4MC1_0992</name>
</gene>
<accession>A0A7U3YDX9</accession>
<proteinExistence type="predicted"/>
<evidence type="ECO:0000313" key="1">
    <source>
        <dbReference type="EMBL" id="ADP73805.1"/>
    </source>
</evidence>
<dbReference type="EMBL" id="CP002293">
    <property type="protein sequence ID" value="ADP73805.1"/>
    <property type="molecule type" value="Genomic_DNA"/>
</dbReference>
<name>A0A7U3YDX9_GEOS0</name>
<sequence>MFARFLCLNMPSFQSILFFAEMGTIKKDMEEEG</sequence>
<dbReference type="KEGG" id="gmc:GY4MC1_0992"/>
<organism evidence="1">
    <name type="scientific">Geobacillus sp. (strain Y4.1MC1)</name>
    <dbReference type="NCBI Taxonomy" id="581103"/>
    <lineage>
        <taxon>Bacteria</taxon>
        <taxon>Bacillati</taxon>
        <taxon>Bacillota</taxon>
        <taxon>Bacilli</taxon>
        <taxon>Bacillales</taxon>
        <taxon>Anoxybacillaceae</taxon>
        <taxon>Geobacillus</taxon>
    </lineage>
</organism>
<protein>
    <submittedName>
        <fullName evidence="1">Uncharacterized protein</fullName>
    </submittedName>
</protein>